<comment type="caution">
    <text evidence="1">The sequence shown here is derived from an EMBL/GenBank/DDBJ whole genome shotgun (WGS) entry which is preliminary data.</text>
</comment>
<name>A0A7C2INI2_9THEO</name>
<organism evidence="1">
    <name type="scientific">Ammonifex degensii</name>
    <dbReference type="NCBI Taxonomy" id="42838"/>
    <lineage>
        <taxon>Bacteria</taxon>
        <taxon>Bacillati</taxon>
        <taxon>Bacillota</taxon>
        <taxon>Clostridia</taxon>
        <taxon>Thermoanaerobacterales</taxon>
        <taxon>Thermoanaerobacteraceae</taxon>
        <taxon>Ammonifex</taxon>
    </lineage>
</organism>
<sequence>MAETQAIAPPEGYSPDLKRGLAWCPYCGRETPFAYDFRLNYARCSGCGISERDFYVRQFNSFWDQADRRIGAFVHAVKRSGRKYKKPFFWEEQNQEMETNKKPCNRCGELFTPASNHHLHCPKCAAKAKREAARNRKRRQRERQKVAGC</sequence>
<protein>
    <submittedName>
        <fullName evidence="1">Uncharacterized protein</fullName>
    </submittedName>
</protein>
<reference evidence="1" key="1">
    <citation type="journal article" date="2020" name="mSystems">
        <title>Genome- and Community-Level Interaction Insights into Carbon Utilization and Element Cycling Functions of Hydrothermarchaeota in Hydrothermal Sediment.</title>
        <authorList>
            <person name="Zhou Z."/>
            <person name="Liu Y."/>
            <person name="Xu W."/>
            <person name="Pan J."/>
            <person name="Luo Z.H."/>
            <person name="Li M."/>
        </authorList>
    </citation>
    <scope>NUCLEOTIDE SEQUENCE [LARGE SCALE GENOMIC DNA]</scope>
    <source>
        <strain evidence="1">SpSt-300</strain>
    </source>
</reference>
<gene>
    <name evidence="1" type="ORF">ENQ34_00020</name>
</gene>
<accession>A0A7C2INI2</accession>
<dbReference type="EMBL" id="DSMU01000001">
    <property type="protein sequence ID" value="HEL65058.1"/>
    <property type="molecule type" value="Genomic_DNA"/>
</dbReference>
<proteinExistence type="predicted"/>
<dbReference type="AlphaFoldDB" id="A0A7C2INI2"/>
<evidence type="ECO:0000313" key="1">
    <source>
        <dbReference type="EMBL" id="HEL65058.1"/>
    </source>
</evidence>